<protein>
    <submittedName>
        <fullName evidence="2">Major membrane immunogen, membrane-anchored lipoprotein</fullName>
    </submittedName>
</protein>
<dbReference type="InterPro" id="IPR007329">
    <property type="entry name" value="FMN-bd"/>
</dbReference>
<dbReference type="GO" id="GO:0016020">
    <property type="term" value="C:membrane"/>
    <property type="evidence" value="ECO:0007669"/>
    <property type="project" value="InterPro"/>
</dbReference>
<dbReference type="AlphaFoldDB" id="A0A1G9QZY5"/>
<evidence type="ECO:0000313" key="2">
    <source>
        <dbReference type="EMBL" id="SDM16544.1"/>
    </source>
</evidence>
<gene>
    <name evidence="2" type="ORF">SAMN04488502_102370</name>
</gene>
<dbReference type="Proteomes" id="UP000214880">
    <property type="component" value="Unassembled WGS sequence"/>
</dbReference>
<reference evidence="2 3" key="1">
    <citation type="submission" date="2016-10" db="EMBL/GenBank/DDBJ databases">
        <authorList>
            <person name="de Groot N.N."/>
        </authorList>
    </citation>
    <scope>NUCLEOTIDE SEQUENCE [LARGE SCALE GENOMIC DNA]</scope>
    <source>
        <strain evidence="2 3">DSM 1736</strain>
    </source>
</reference>
<feature type="domain" description="FMN-binding" evidence="1">
    <location>
        <begin position="48"/>
        <end position="144"/>
    </location>
</feature>
<dbReference type="Pfam" id="PF04205">
    <property type="entry name" value="FMN_bind"/>
    <property type="match status" value="1"/>
</dbReference>
<dbReference type="EMBL" id="FNHB01000002">
    <property type="protein sequence ID" value="SDM16544.1"/>
    <property type="molecule type" value="Genomic_DNA"/>
</dbReference>
<proteinExistence type="predicted"/>
<dbReference type="RefSeq" id="WP_092070949.1">
    <property type="nucleotide sequence ID" value="NZ_FNHB01000002.1"/>
</dbReference>
<organism evidence="2 3">
    <name type="scientific">Dendrosporobacter quercicolus</name>
    <dbReference type="NCBI Taxonomy" id="146817"/>
    <lineage>
        <taxon>Bacteria</taxon>
        <taxon>Bacillati</taxon>
        <taxon>Bacillota</taxon>
        <taxon>Negativicutes</taxon>
        <taxon>Selenomonadales</taxon>
        <taxon>Sporomusaceae</taxon>
        <taxon>Dendrosporobacter</taxon>
    </lineage>
</organism>
<dbReference type="GO" id="GO:0010181">
    <property type="term" value="F:FMN binding"/>
    <property type="evidence" value="ECO:0007669"/>
    <property type="project" value="InterPro"/>
</dbReference>
<evidence type="ECO:0000313" key="3">
    <source>
        <dbReference type="Proteomes" id="UP000214880"/>
    </source>
</evidence>
<sequence>MRNWITGLISVLLVAGLLAGCGGSKKQAGEISYKDGTYTARSGPDERGSVGEVTLVVENGRIVKADYRSLKKDGTPKDEDYGKTNGKIENQEFYKKAQQAVKASGSYPVKLLETQDVDAIDAIAGATVSYQQFREAVNKALGQASPVDAKSGASISLKQLALDRIQKVFK</sequence>
<dbReference type="Gene3D" id="3.90.1010.20">
    <property type="match status" value="1"/>
</dbReference>
<dbReference type="OrthoDB" id="90011at2"/>
<evidence type="ECO:0000259" key="1">
    <source>
        <dbReference type="SMART" id="SM00900"/>
    </source>
</evidence>
<accession>A0A1G9QZY5</accession>
<keyword evidence="2" id="KW-0449">Lipoprotein</keyword>
<name>A0A1G9QZY5_9FIRM</name>
<dbReference type="PROSITE" id="PS51257">
    <property type="entry name" value="PROKAR_LIPOPROTEIN"/>
    <property type="match status" value="1"/>
</dbReference>
<dbReference type="SMART" id="SM00900">
    <property type="entry name" value="FMN_bind"/>
    <property type="match status" value="1"/>
</dbReference>
<dbReference type="STRING" id="146817.SAMN04488502_102370"/>
<keyword evidence="3" id="KW-1185">Reference proteome</keyword>